<dbReference type="Proteomes" id="UP000240009">
    <property type="component" value="Unassembled WGS sequence"/>
</dbReference>
<name>A0A2S8FXY2_9BACT</name>
<accession>A0A2S8FXY2</accession>
<dbReference type="AlphaFoldDB" id="A0A2S8FXY2"/>
<proteinExistence type="predicted"/>
<evidence type="ECO:0000313" key="2">
    <source>
        <dbReference type="Proteomes" id="UP000240009"/>
    </source>
</evidence>
<reference evidence="1 2" key="1">
    <citation type="submission" date="2018-02" db="EMBL/GenBank/DDBJ databases">
        <title>Comparative genomes isolates from brazilian mangrove.</title>
        <authorList>
            <person name="Araujo J.E."/>
            <person name="Taketani R.G."/>
            <person name="Silva M.C.P."/>
            <person name="Loureco M.V."/>
            <person name="Andreote F.D."/>
        </authorList>
    </citation>
    <scope>NUCLEOTIDE SEQUENCE [LARGE SCALE GENOMIC DNA]</scope>
    <source>
        <strain evidence="1 2">HEX-2 MGV</strain>
    </source>
</reference>
<protein>
    <submittedName>
        <fullName evidence="1">Uncharacterized protein</fullName>
    </submittedName>
</protein>
<organism evidence="1 2">
    <name type="scientific">Blastopirellula marina</name>
    <dbReference type="NCBI Taxonomy" id="124"/>
    <lineage>
        <taxon>Bacteria</taxon>
        <taxon>Pseudomonadati</taxon>
        <taxon>Planctomycetota</taxon>
        <taxon>Planctomycetia</taxon>
        <taxon>Pirellulales</taxon>
        <taxon>Pirellulaceae</taxon>
        <taxon>Blastopirellula</taxon>
    </lineage>
</organism>
<comment type="caution">
    <text evidence="1">The sequence shown here is derived from an EMBL/GenBank/DDBJ whole genome shotgun (WGS) entry which is preliminary data.</text>
</comment>
<dbReference type="EMBL" id="PUIA01000017">
    <property type="protein sequence ID" value="PQO37037.1"/>
    <property type="molecule type" value="Genomic_DNA"/>
</dbReference>
<gene>
    <name evidence="1" type="ORF">C5Y96_07720</name>
</gene>
<dbReference type="RefSeq" id="WP_105351601.1">
    <property type="nucleotide sequence ID" value="NZ_PUIA01000017.1"/>
</dbReference>
<evidence type="ECO:0000313" key="1">
    <source>
        <dbReference type="EMBL" id="PQO37037.1"/>
    </source>
</evidence>
<sequence>MPDPSHVVQSQPSAETMRLIDLVAADAAEILGVSLDDSPQSIVTAVNGCVRDLQQGGGPELDESEDIITLLGSLWGNQIVKAFGWRWTNIDLTDRDPPFAAIGVVSPESDKVIYPFNFVAQCREKDVVVNILLVFNVLSDKPESAVYEPGSCENVMTRIAHIVPPE</sequence>
<dbReference type="OrthoDB" id="287067at2"/>